<keyword evidence="2" id="KW-0614">Plasmid</keyword>
<evidence type="ECO:0000313" key="3">
    <source>
        <dbReference type="Proteomes" id="UP001303946"/>
    </source>
</evidence>
<proteinExistence type="predicted"/>
<gene>
    <name evidence="2" type="ORF">RXV79_26595</name>
</gene>
<accession>A0ABZ0D763</accession>
<dbReference type="InterPro" id="IPR010330">
    <property type="entry name" value="CoiA_nuc"/>
</dbReference>
<feature type="domain" description="Competence protein CoiA nuclease-like" evidence="1">
    <location>
        <begin position="69"/>
        <end position="158"/>
    </location>
</feature>
<evidence type="ECO:0000259" key="1">
    <source>
        <dbReference type="Pfam" id="PF06054"/>
    </source>
</evidence>
<dbReference type="EMBL" id="CP136337">
    <property type="protein sequence ID" value="WOB11205.1"/>
    <property type="molecule type" value="Genomic_DNA"/>
</dbReference>
<dbReference type="Proteomes" id="UP001303946">
    <property type="component" value="Plasmid unnamed1"/>
</dbReference>
<protein>
    <submittedName>
        <fullName evidence="2">Competence protein CoiA family protein</fullName>
    </submittedName>
</protein>
<evidence type="ECO:0000313" key="2">
    <source>
        <dbReference type="EMBL" id="WOB11205.1"/>
    </source>
</evidence>
<organism evidence="2 3">
    <name type="scientific">Piscinibacter gummiphilus</name>
    <dbReference type="NCBI Taxonomy" id="946333"/>
    <lineage>
        <taxon>Bacteria</taxon>
        <taxon>Pseudomonadati</taxon>
        <taxon>Pseudomonadota</taxon>
        <taxon>Betaproteobacteria</taxon>
        <taxon>Burkholderiales</taxon>
        <taxon>Sphaerotilaceae</taxon>
        <taxon>Piscinibacter</taxon>
    </lineage>
</organism>
<reference evidence="2 3" key="1">
    <citation type="submission" date="2023-10" db="EMBL/GenBank/DDBJ databases">
        <title>Bacteria for the degradation of biodegradable plastic PBAT(Polybutylene adipate terephthalate).</title>
        <authorList>
            <person name="Weon H.-Y."/>
            <person name="Yeon J."/>
        </authorList>
    </citation>
    <scope>NUCLEOTIDE SEQUENCE [LARGE SCALE GENOMIC DNA]</scope>
    <source>
        <strain evidence="2 3">SBD 7-3</strain>
        <plasmid evidence="2 3">unnamed1</plasmid>
    </source>
</reference>
<sequence length="271" mass="30381">MPLIAYNAGTGEEVESFSAAPETWMAWRRLPIGSFQVGKDRVPAVLKRSSRGLQFFACAPGHGGTTEPESIEHQLAKIALVQGLRAAGYQARVERPGRSPLGEEWVADVLAEANGRLIAFEVQLSQQHWDQYRQRTQRYLASGVKCLWLVRSKHCDALRYACMRHHVANGLSHNEAMNQGMDDMPWVHLEVSRSGESQFACSIAVKPSVQPSPVLRISPEEFAVGVVEGRMRFKQFHRIWTDWLWQVPQPQVDAPQLSFIPAAPEPTGLIF</sequence>
<dbReference type="Pfam" id="PF06054">
    <property type="entry name" value="CoiA_nuc"/>
    <property type="match status" value="1"/>
</dbReference>
<geneLocation type="plasmid" evidence="2 3">
    <name>unnamed1</name>
</geneLocation>
<keyword evidence="3" id="KW-1185">Reference proteome</keyword>
<name>A0ABZ0D763_9BURK</name>
<dbReference type="RefSeq" id="WP_316704393.1">
    <property type="nucleotide sequence ID" value="NZ_CP136337.1"/>
</dbReference>